<name>A0A3M0IBC1_9ACTN</name>
<reference evidence="1 2" key="1">
    <citation type="submission" date="2017-11" db="EMBL/GenBank/DDBJ databases">
        <title>Draft genome of actinobacteria isolated from guarana (Paullinia cupana (Mart.) Ducke.</title>
        <authorList>
            <person name="Siqueira K.A."/>
            <person name="Liotti R.G."/>
            <person name="Mendes T.A.O."/>
            <person name="Soares M.A."/>
        </authorList>
    </citation>
    <scope>NUCLEOTIDE SEQUENCE [LARGE SCALE GENOMIC DNA]</scope>
    <source>
        <strain evidence="1 2">193</strain>
    </source>
</reference>
<proteinExistence type="predicted"/>
<gene>
    <name evidence="1" type="ORF">CTZ28_09205</name>
</gene>
<keyword evidence="2" id="KW-1185">Reference proteome</keyword>
<evidence type="ECO:0000313" key="2">
    <source>
        <dbReference type="Proteomes" id="UP000270471"/>
    </source>
</evidence>
<evidence type="ECO:0000313" key="1">
    <source>
        <dbReference type="EMBL" id="RMB86407.1"/>
    </source>
</evidence>
<sequence length="138" mass="15413">MATFVALAWQFAIWRWSGPRISPSVTPMTVVDMAGTSEPTRVLTVTAYNKGRGDCEVTQWYLDDGSDKSMVIINHMPGSAKLPEKLEGLHSLSWSVMDGPVLDFLKTRNTSRVRPVVIIGSGKRFRGKWVRTDKLTES</sequence>
<dbReference type="Proteomes" id="UP000270471">
    <property type="component" value="Unassembled WGS sequence"/>
</dbReference>
<dbReference type="EMBL" id="PENI01000004">
    <property type="protein sequence ID" value="RMB86407.1"/>
    <property type="molecule type" value="Genomic_DNA"/>
</dbReference>
<comment type="caution">
    <text evidence="1">The sequence shown here is derived from an EMBL/GenBank/DDBJ whole genome shotgun (WGS) entry which is preliminary data.</text>
</comment>
<dbReference type="AlphaFoldDB" id="A0A3M0IBC1"/>
<accession>A0A3M0IBC1</accession>
<protein>
    <submittedName>
        <fullName evidence="1">Uncharacterized protein</fullName>
    </submittedName>
</protein>
<organism evidence="1 2">
    <name type="scientific">Streptomyces shenzhenensis</name>
    <dbReference type="NCBI Taxonomy" id="943815"/>
    <lineage>
        <taxon>Bacteria</taxon>
        <taxon>Bacillati</taxon>
        <taxon>Actinomycetota</taxon>
        <taxon>Actinomycetes</taxon>
        <taxon>Kitasatosporales</taxon>
        <taxon>Streptomycetaceae</taxon>
        <taxon>Streptomyces</taxon>
    </lineage>
</organism>